<organism evidence="3 4">
    <name type="scientific">Allacma fusca</name>
    <dbReference type="NCBI Taxonomy" id="39272"/>
    <lineage>
        <taxon>Eukaryota</taxon>
        <taxon>Metazoa</taxon>
        <taxon>Ecdysozoa</taxon>
        <taxon>Arthropoda</taxon>
        <taxon>Hexapoda</taxon>
        <taxon>Collembola</taxon>
        <taxon>Symphypleona</taxon>
        <taxon>Sminthuridae</taxon>
        <taxon>Allacma</taxon>
    </lineage>
</organism>
<evidence type="ECO:0000256" key="1">
    <source>
        <dbReference type="SAM" id="MobiDB-lite"/>
    </source>
</evidence>
<name>A0A8J2MCI3_9HEXA</name>
<dbReference type="EMBL" id="CAJVCH010570872">
    <property type="protein sequence ID" value="CAG7836090.1"/>
    <property type="molecule type" value="Genomic_DNA"/>
</dbReference>
<keyword evidence="2" id="KW-0732">Signal</keyword>
<feature type="signal peptide" evidence="2">
    <location>
        <begin position="1"/>
        <end position="23"/>
    </location>
</feature>
<gene>
    <name evidence="3" type="ORF">AFUS01_LOCUS45375</name>
</gene>
<evidence type="ECO:0000313" key="4">
    <source>
        <dbReference type="Proteomes" id="UP000708208"/>
    </source>
</evidence>
<dbReference type="AlphaFoldDB" id="A0A8J2MCI3"/>
<dbReference type="Proteomes" id="UP000708208">
    <property type="component" value="Unassembled WGS sequence"/>
</dbReference>
<keyword evidence="4" id="KW-1185">Reference proteome</keyword>
<evidence type="ECO:0000313" key="3">
    <source>
        <dbReference type="EMBL" id="CAG7836090.1"/>
    </source>
</evidence>
<protein>
    <submittedName>
        <fullName evidence="3">Uncharacterized protein</fullName>
    </submittedName>
</protein>
<feature type="chain" id="PRO_5035237443" evidence="2">
    <location>
        <begin position="24"/>
        <end position="102"/>
    </location>
</feature>
<evidence type="ECO:0000256" key="2">
    <source>
        <dbReference type="SAM" id="SignalP"/>
    </source>
</evidence>
<reference evidence="3" key="1">
    <citation type="submission" date="2021-06" db="EMBL/GenBank/DDBJ databases">
        <authorList>
            <person name="Hodson N. C."/>
            <person name="Mongue J. A."/>
            <person name="Jaron S. K."/>
        </authorList>
    </citation>
    <scope>NUCLEOTIDE SEQUENCE</scope>
</reference>
<proteinExistence type="predicted"/>
<accession>A0A8J2MCI3</accession>
<sequence>MRVTTVIVCYSLVLLLTVSLVDLRRFGSRPGLGLGFWFDPKRDMRNSLYKCFKNGLRCLHDIECCSFMCAFNEKTKIGICRNPTKGGGTNSTRGDDDDSEGD</sequence>
<feature type="region of interest" description="Disordered" evidence="1">
    <location>
        <begin position="80"/>
        <end position="102"/>
    </location>
</feature>
<comment type="caution">
    <text evidence="3">The sequence shown here is derived from an EMBL/GenBank/DDBJ whole genome shotgun (WGS) entry which is preliminary data.</text>
</comment>